<gene>
    <name evidence="2" type="ORF">HO173_012595</name>
</gene>
<protein>
    <recommendedName>
        <fullName evidence="4">Ecp2 effector protein domain-containing protein</fullName>
    </recommendedName>
</protein>
<dbReference type="RefSeq" id="XP_037158672.1">
    <property type="nucleotide sequence ID" value="XM_037314430.1"/>
</dbReference>
<reference evidence="2 3" key="1">
    <citation type="journal article" date="2020" name="Genomics">
        <title>Complete, high-quality genomes from long-read metagenomic sequencing of two wolf lichen thalli reveals enigmatic genome architecture.</title>
        <authorList>
            <person name="McKenzie S.K."/>
            <person name="Walston R.F."/>
            <person name="Allen J.L."/>
        </authorList>
    </citation>
    <scope>NUCLEOTIDE SEQUENCE [LARGE SCALE GENOMIC DNA]</scope>
    <source>
        <strain evidence="2">WasteWater2</strain>
    </source>
</reference>
<dbReference type="AlphaFoldDB" id="A0A8H6CLS7"/>
<dbReference type="EMBL" id="JACCJC010000095">
    <property type="protein sequence ID" value="KAF6226005.1"/>
    <property type="molecule type" value="Genomic_DNA"/>
</dbReference>
<feature type="signal peptide" evidence="1">
    <location>
        <begin position="1"/>
        <end position="29"/>
    </location>
</feature>
<evidence type="ECO:0000313" key="3">
    <source>
        <dbReference type="Proteomes" id="UP000578531"/>
    </source>
</evidence>
<feature type="chain" id="PRO_5034149559" description="Ecp2 effector protein domain-containing protein" evidence="1">
    <location>
        <begin position="30"/>
        <end position="193"/>
    </location>
</feature>
<organism evidence="2 3">
    <name type="scientific">Letharia columbiana</name>
    <dbReference type="NCBI Taxonomy" id="112416"/>
    <lineage>
        <taxon>Eukaryota</taxon>
        <taxon>Fungi</taxon>
        <taxon>Dikarya</taxon>
        <taxon>Ascomycota</taxon>
        <taxon>Pezizomycotina</taxon>
        <taxon>Lecanoromycetes</taxon>
        <taxon>OSLEUM clade</taxon>
        <taxon>Lecanoromycetidae</taxon>
        <taxon>Lecanorales</taxon>
        <taxon>Lecanorineae</taxon>
        <taxon>Parmeliaceae</taxon>
        <taxon>Letharia</taxon>
    </lineage>
</organism>
<keyword evidence="1" id="KW-0732">Signal</keyword>
<dbReference type="GeneID" id="59294229"/>
<dbReference type="Proteomes" id="UP000578531">
    <property type="component" value="Unassembled WGS sequence"/>
</dbReference>
<evidence type="ECO:0000313" key="2">
    <source>
        <dbReference type="EMBL" id="KAF6226005.1"/>
    </source>
</evidence>
<sequence length="193" mass="20821">MLSYRCPSTIYGLLMLLSTLVSRVTPTLADLSPSATTNSSNRIVPHCFTPDTSAGIGETNLKDCRNALVALASNPDFTVPMSFSKNHRRGHKIPRGWVSGDCVIFVSCANDRDAYTFRFADVLVVAKRLVDTCVGRNAGKWGFLKWGGVDILGDSETFYVSVGRPHPRRTLDGSATPVELGNGTLLDLAIGVS</sequence>
<name>A0A8H6CLS7_9LECA</name>
<dbReference type="OrthoDB" id="5401426at2759"/>
<evidence type="ECO:0000256" key="1">
    <source>
        <dbReference type="SAM" id="SignalP"/>
    </source>
</evidence>
<evidence type="ECO:0008006" key="4">
    <source>
        <dbReference type="Google" id="ProtNLM"/>
    </source>
</evidence>
<keyword evidence="3" id="KW-1185">Reference proteome</keyword>
<proteinExistence type="predicted"/>
<comment type="caution">
    <text evidence="2">The sequence shown here is derived from an EMBL/GenBank/DDBJ whole genome shotgun (WGS) entry which is preliminary data.</text>
</comment>
<accession>A0A8H6CLS7</accession>